<name>A0A8J6J4U6_9FIRM</name>
<dbReference type="AlphaFoldDB" id="A0A8J6J4U6"/>
<accession>A0A8J6J4U6</accession>
<dbReference type="SUPFAM" id="SSF158499">
    <property type="entry name" value="DnaD domain-like"/>
    <property type="match status" value="1"/>
</dbReference>
<proteinExistence type="inferred from homology"/>
<dbReference type="Gene3D" id="1.10.10.630">
    <property type="entry name" value="DnaD domain-like"/>
    <property type="match status" value="2"/>
</dbReference>
<dbReference type="Pfam" id="PF07261">
    <property type="entry name" value="DnaB_2"/>
    <property type="match status" value="1"/>
</dbReference>
<evidence type="ECO:0000313" key="5">
    <source>
        <dbReference type="Proteomes" id="UP000602260"/>
    </source>
</evidence>
<comment type="similarity">
    <text evidence="1">Belongs to the DnaB/DnaD family.</text>
</comment>
<keyword evidence="5" id="KW-1185">Reference proteome</keyword>
<reference evidence="4" key="1">
    <citation type="submission" date="2020-08" db="EMBL/GenBank/DDBJ databases">
        <title>Genome public.</title>
        <authorList>
            <person name="Liu C."/>
            <person name="Sun Q."/>
        </authorList>
    </citation>
    <scope>NUCLEOTIDE SEQUENCE</scope>
    <source>
        <strain evidence="4">BX5</strain>
    </source>
</reference>
<feature type="domain" description="DnaB/C C-terminal" evidence="3">
    <location>
        <begin position="207"/>
        <end position="268"/>
    </location>
</feature>
<dbReference type="RefSeq" id="WP_186878927.1">
    <property type="nucleotide sequence ID" value="NZ_JACOPN010000007.1"/>
</dbReference>
<organism evidence="4 5">
    <name type="scientific">Flintibacter faecis</name>
    <dbReference type="NCBI Taxonomy" id="2763047"/>
    <lineage>
        <taxon>Bacteria</taxon>
        <taxon>Bacillati</taxon>
        <taxon>Bacillota</taxon>
        <taxon>Clostridia</taxon>
        <taxon>Eubacteriales</taxon>
        <taxon>Flintibacter</taxon>
    </lineage>
</organism>
<dbReference type="NCBIfam" id="TIGR01446">
    <property type="entry name" value="DnaD_dom"/>
    <property type="match status" value="1"/>
</dbReference>
<feature type="region of interest" description="Disordered" evidence="2">
    <location>
        <begin position="269"/>
        <end position="298"/>
    </location>
</feature>
<sequence length="314" mass="35397">MAKLLMPGEVLAITGQAADLLLRLDNGDAALLYLHLLRRGTVNDLNWPQPRLSAALSLLRGQGLAPQEVPEADPPAPEAPPPEYALEDLNAALNDQASSFPALCDEVERRLGKKLSANDLRVLYTLFDHLALPAEVILMLVGWCTEEMERKYGPGRKPFLSQIRREGFAWARRGIDTMERAEAHIQRLTQLRSREGEVLRLLDIPARPLVEREKTYIAAWDDMGFDNEAIRMAYEKTVLKKQSMDWGYMNGILRRWHQKGLHTAAAIQAGDRDPRPVRAGGGPQPPQPAAQEQQAREDMDRMRRLMEQMKREGG</sequence>
<evidence type="ECO:0000259" key="3">
    <source>
        <dbReference type="Pfam" id="PF07261"/>
    </source>
</evidence>
<gene>
    <name evidence="4" type="ORF">H8S55_10480</name>
</gene>
<comment type="caution">
    <text evidence="4">The sequence shown here is derived from an EMBL/GenBank/DDBJ whole genome shotgun (WGS) entry which is preliminary data.</text>
</comment>
<evidence type="ECO:0000256" key="1">
    <source>
        <dbReference type="ARBA" id="ARBA00093462"/>
    </source>
</evidence>
<protein>
    <submittedName>
        <fullName evidence="4">DnaD domain protein</fullName>
    </submittedName>
</protein>
<dbReference type="InterPro" id="IPR006343">
    <property type="entry name" value="DnaB/C_C"/>
</dbReference>
<dbReference type="Proteomes" id="UP000602260">
    <property type="component" value="Unassembled WGS sequence"/>
</dbReference>
<evidence type="ECO:0000256" key="2">
    <source>
        <dbReference type="SAM" id="MobiDB-lite"/>
    </source>
</evidence>
<dbReference type="InterPro" id="IPR034829">
    <property type="entry name" value="DnaD-like_sf"/>
</dbReference>
<dbReference type="EMBL" id="JACOPN010000007">
    <property type="protein sequence ID" value="MBC5717744.1"/>
    <property type="molecule type" value="Genomic_DNA"/>
</dbReference>
<evidence type="ECO:0000313" key="4">
    <source>
        <dbReference type="EMBL" id="MBC5717744.1"/>
    </source>
</evidence>